<dbReference type="InterPro" id="IPR002625">
    <property type="entry name" value="Smr_dom"/>
</dbReference>
<feature type="domain" description="Smr" evidence="8">
    <location>
        <begin position="715"/>
        <end position="789"/>
    </location>
</feature>
<feature type="coiled-coil region" evidence="7">
    <location>
        <begin position="512"/>
        <end position="582"/>
    </location>
</feature>
<keyword evidence="5" id="KW-0694">RNA-binding</keyword>
<dbReference type="CDD" id="cd03280">
    <property type="entry name" value="ABC_MutS2"/>
    <property type="match status" value="1"/>
</dbReference>
<dbReference type="SUPFAM" id="SSF48334">
    <property type="entry name" value="DNA repair protein MutS, domain III"/>
    <property type="match status" value="1"/>
</dbReference>
<dbReference type="Pfam" id="PF20297">
    <property type="entry name" value="MSSS"/>
    <property type="match status" value="1"/>
</dbReference>
<dbReference type="PANTHER" id="PTHR48466:SF2">
    <property type="entry name" value="OS10G0509000 PROTEIN"/>
    <property type="match status" value="1"/>
</dbReference>
<comment type="caution">
    <text evidence="9">The sequence shown here is derived from an EMBL/GenBank/DDBJ whole genome shotgun (WGS) entry which is preliminary data.</text>
</comment>
<dbReference type="PROSITE" id="PS50828">
    <property type="entry name" value="SMR"/>
    <property type="match status" value="1"/>
</dbReference>
<protein>
    <submittedName>
        <fullName evidence="9">Endonuclease MutS2</fullName>
        <ecNumber evidence="9">3.1.-.-</ecNumber>
    </submittedName>
</protein>
<reference evidence="9" key="1">
    <citation type="submission" date="2019-08" db="EMBL/GenBank/DDBJ databases">
        <authorList>
            <person name="Kucharzyk K."/>
            <person name="Murdoch R.W."/>
            <person name="Higgins S."/>
            <person name="Loffler F."/>
        </authorList>
    </citation>
    <scope>NUCLEOTIDE SEQUENCE</scope>
</reference>
<dbReference type="NCBIfam" id="TIGR01069">
    <property type="entry name" value="mutS2"/>
    <property type="match status" value="1"/>
</dbReference>
<keyword evidence="3 9" id="KW-0378">Hydrolase</keyword>
<evidence type="ECO:0000256" key="6">
    <source>
        <dbReference type="ARBA" id="ARBA00023125"/>
    </source>
</evidence>
<evidence type="ECO:0000256" key="1">
    <source>
        <dbReference type="ARBA" id="ARBA00022730"/>
    </source>
</evidence>
<dbReference type="PANTHER" id="PTHR48466">
    <property type="entry name" value="OS10G0509000 PROTEIN-RELATED"/>
    <property type="match status" value="1"/>
</dbReference>
<dbReference type="InterPro" id="IPR007696">
    <property type="entry name" value="DNA_mismatch_repair_MutS_core"/>
</dbReference>
<dbReference type="GO" id="GO:0006298">
    <property type="term" value="P:mismatch repair"/>
    <property type="evidence" value="ECO:0007669"/>
    <property type="project" value="InterPro"/>
</dbReference>
<keyword evidence="2" id="KW-0547">Nucleotide-binding</keyword>
<dbReference type="SUPFAM" id="SSF160443">
    <property type="entry name" value="SMR domain-like"/>
    <property type="match status" value="1"/>
</dbReference>
<dbReference type="GO" id="GO:0005524">
    <property type="term" value="F:ATP binding"/>
    <property type="evidence" value="ECO:0007669"/>
    <property type="project" value="UniProtKB-KW"/>
</dbReference>
<dbReference type="InterPro" id="IPR036063">
    <property type="entry name" value="Smr_dom_sf"/>
</dbReference>
<dbReference type="GO" id="GO:0045910">
    <property type="term" value="P:negative regulation of DNA recombination"/>
    <property type="evidence" value="ECO:0007669"/>
    <property type="project" value="InterPro"/>
</dbReference>
<evidence type="ECO:0000256" key="4">
    <source>
        <dbReference type="ARBA" id="ARBA00022840"/>
    </source>
</evidence>
<dbReference type="GO" id="GO:0019843">
    <property type="term" value="F:rRNA binding"/>
    <property type="evidence" value="ECO:0007669"/>
    <property type="project" value="UniProtKB-KW"/>
</dbReference>
<keyword evidence="7" id="KW-0175">Coiled coil</keyword>
<dbReference type="Pfam" id="PF01713">
    <property type="entry name" value="Smr"/>
    <property type="match status" value="1"/>
</dbReference>
<dbReference type="Pfam" id="PF00488">
    <property type="entry name" value="MutS_V"/>
    <property type="match status" value="1"/>
</dbReference>
<keyword evidence="9" id="KW-0255">Endonuclease</keyword>
<dbReference type="SMART" id="SM00463">
    <property type="entry name" value="SMR"/>
    <property type="match status" value="1"/>
</dbReference>
<dbReference type="GO" id="GO:0004519">
    <property type="term" value="F:endonuclease activity"/>
    <property type="evidence" value="ECO:0007669"/>
    <property type="project" value="UniProtKB-KW"/>
</dbReference>
<dbReference type="SMART" id="SM00534">
    <property type="entry name" value="MUTSac"/>
    <property type="match status" value="1"/>
</dbReference>
<dbReference type="SMART" id="SM00533">
    <property type="entry name" value="MUTSd"/>
    <property type="match status" value="1"/>
</dbReference>
<dbReference type="AlphaFoldDB" id="A0A644VB75"/>
<dbReference type="EC" id="3.1.-.-" evidence="9"/>
<evidence type="ECO:0000259" key="8">
    <source>
        <dbReference type="PROSITE" id="PS50828"/>
    </source>
</evidence>
<dbReference type="InterPro" id="IPR000432">
    <property type="entry name" value="DNA_mismatch_repair_MutS_C"/>
</dbReference>
<dbReference type="PIRSF" id="PIRSF005814">
    <property type="entry name" value="MutS_YshD"/>
    <property type="match status" value="1"/>
</dbReference>
<name>A0A644VB75_9ZZZZ</name>
<keyword evidence="1" id="KW-0699">rRNA-binding</keyword>
<keyword evidence="6" id="KW-0238">DNA-binding</keyword>
<evidence type="ECO:0000256" key="5">
    <source>
        <dbReference type="ARBA" id="ARBA00022884"/>
    </source>
</evidence>
<dbReference type="InterPro" id="IPR046893">
    <property type="entry name" value="MSSS"/>
</dbReference>
<proteinExistence type="inferred from homology"/>
<dbReference type="GO" id="GO:0140664">
    <property type="term" value="F:ATP-dependent DNA damage sensor activity"/>
    <property type="evidence" value="ECO:0007669"/>
    <property type="project" value="InterPro"/>
</dbReference>
<evidence type="ECO:0000256" key="3">
    <source>
        <dbReference type="ARBA" id="ARBA00022801"/>
    </source>
</evidence>
<dbReference type="InterPro" id="IPR045076">
    <property type="entry name" value="MutS"/>
</dbReference>
<dbReference type="InterPro" id="IPR027417">
    <property type="entry name" value="P-loop_NTPase"/>
</dbReference>
<gene>
    <name evidence="9" type="primary">mutS2_14</name>
    <name evidence="9" type="ORF">SDC9_34490</name>
</gene>
<dbReference type="InterPro" id="IPR005747">
    <property type="entry name" value="MutS2"/>
</dbReference>
<evidence type="ECO:0000313" key="9">
    <source>
        <dbReference type="EMBL" id="MPL88467.1"/>
    </source>
</evidence>
<dbReference type="SUPFAM" id="SSF52540">
    <property type="entry name" value="P-loop containing nucleoside triphosphate hydrolases"/>
    <property type="match status" value="1"/>
</dbReference>
<dbReference type="GO" id="GO:0030983">
    <property type="term" value="F:mismatched DNA binding"/>
    <property type="evidence" value="ECO:0007669"/>
    <property type="project" value="InterPro"/>
</dbReference>
<keyword evidence="4" id="KW-0067">ATP-binding</keyword>
<sequence length="789" mass="87352">MAKFAVKTLEFHKIKEALAGEASTSLGRNLAMELRSENEFSVVKRLQEETAEALRLQEDGKRFPFGGAVDITEGTKRAKVGAVLDIETLMSIANTAASMRQLKTFLLESEEEAPNLFTYAAQMQEFPRLEKQLNSAISDKGEIKDSASTKLAGLRTGILVAKRRVKEKLDSILHSPENQKYFQDQLVTMREDRYVIPIKQEYKFNFPGVVHDQSGSGATLFIEPLAVVNLNNDIKKYISEEKEEVERILRQLSANVGAEAEQLDSTLKVLAKLDLICAKAYLAKKQNASRPILSLQSKVEIVQGRHPLLNQANAVPLDINLGDGFTSLLITGPNTGGKTVALKTVGLFALMNQAGMFVPAHVAKLPVFGGVYADIGDEQSIEQSLSTFSGHLKNMVDILKEARSGDLVLVDEICVGTDPTEGVALAMSMLEYLYGKKVMTIITTHYSELKSFAYEHEGMENASVEFDPVTLKPTYRLLMGIPGSSNAFYISRRLGLPEEILAQAESLIGQEHANMENVLQNLEGERRQYERRNTEIENLRLEAEHLKNELLKKKNDLDKRRNETLRKAREDADELYRNSRKESSAILKELRAMKNLVDTAKVEELAEMARKGLNKSFSLDGQPVPEGQGLAAGNAAVGKNVYLKNLGQTGVIVEIKGTQVIVQVGSMRTTVPMKSCLLVSEGRAEAKKRQSTMRRLPNQRHDMFVKKAQATTTEIDVRGKTVDEAIPYVDKAIDDALLAGMEHFRLIHGKGTGMLRSGLTDYLKANKAVRRIEMAPQNEGGAGATIVYL</sequence>
<evidence type="ECO:0000256" key="7">
    <source>
        <dbReference type="SAM" id="Coils"/>
    </source>
</evidence>
<dbReference type="Gene3D" id="3.30.1370.110">
    <property type="match status" value="1"/>
</dbReference>
<dbReference type="EMBL" id="VSSQ01000258">
    <property type="protein sequence ID" value="MPL88467.1"/>
    <property type="molecule type" value="Genomic_DNA"/>
</dbReference>
<dbReference type="Gene3D" id="3.40.50.300">
    <property type="entry name" value="P-loop containing nucleotide triphosphate hydrolases"/>
    <property type="match status" value="1"/>
</dbReference>
<dbReference type="FunFam" id="3.40.50.300:FF:000830">
    <property type="entry name" value="Endonuclease MutS2"/>
    <property type="match status" value="1"/>
</dbReference>
<accession>A0A644VB75</accession>
<organism evidence="9">
    <name type="scientific">bioreactor metagenome</name>
    <dbReference type="NCBI Taxonomy" id="1076179"/>
    <lineage>
        <taxon>unclassified sequences</taxon>
        <taxon>metagenomes</taxon>
        <taxon>ecological metagenomes</taxon>
    </lineage>
</organism>
<evidence type="ECO:0000256" key="2">
    <source>
        <dbReference type="ARBA" id="ARBA00022741"/>
    </source>
</evidence>
<dbReference type="GO" id="GO:0016887">
    <property type="term" value="F:ATP hydrolysis activity"/>
    <property type="evidence" value="ECO:0007669"/>
    <property type="project" value="InterPro"/>
</dbReference>
<dbReference type="HAMAP" id="MF_00092">
    <property type="entry name" value="MutS2"/>
    <property type="match status" value="1"/>
</dbReference>
<keyword evidence="9" id="KW-0540">Nuclease</keyword>
<dbReference type="InterPro" id="IPR036187">
    <property type="entry name" value="DNA_mismatch_repair_MutS_sf"/>
</dbReference>